<reference evidence="2 3" key="2">
    <citation type="journal article" date="2009" name="Genome Res.">
        <title>Ortho-proteogenomics: multiple proteomes investigation through orthology and a new MS-based protocol.</title>
        <authorList>
            <person name="Gallien S."/>
            <person name="Perrodou E."/>
            <person name="Carapito C."/>
            <person name="Deshayes C."/>
            <person name="Reyrat J.M."/>
            <person name="Van Dorsselaer A."/>
            <person name="Poch O."/>
            <person name="Schaeffer C."/>
            <person name="Lecompte O."/>
        </authorList>
    </citation>
    <scope>NUCLEOTIDE SEQUENCE [LARGE SCALE GENOMIC DNA]</scope>
    <source>
        <strain evidence="3">ATCC 700084 / mc(2)155</strain>
    </source>
</reference>
<evidence type="ECO:0000313" key="3">
    <source>
        <dbReference type="Proteomes" id="UP000006158"/>
    </source>
</evidence>
<dbReference type="AlphaFoldDB" id="I7FNA7"/>
<gene>
    <name evidence="2" type="ordered locus">MSMEI_6354</name>
</gene>
<evidence type="ECO:0000256" key="1">
    <source>
        <dbReference type="SAM" id="Phobius"/>
    </source>
</evidence>
<evidence type="ECO:0000313" key="2">
    <source>
        <dbReference type="EMBL" id="AFP42780.1"/>
    </source>
</evidence>
<protein>
    <recommendedName>
        <fullName evidence="4">Integral membrane protein</fullName>
    </recommendedName>
</protein>
<proteinExistence type="predicted"/>
<feature type="transmembrane region" description="Helical" evidence="1">
    <location>
        <begin position="100"/>
        <end position="122"/>
    </location>
</feature>
<dbReference type="KEGG" id="msg:MSMEI_6354"/>
<feature type="transmembrane region" description="Helical" evidence="1">
    <location>
        <begin position="181"/>
        <end position="203"/>
    </location>
</feature>
<reference evidence="2 3" key="1">
    <citation type="journal article" date="2007" name="Genome Biol.">
        <title>Interrupted coding sequences in Mycobacterium smegmatis: authentic mutations or sequencing errors?</title>
        <authorList>
            <person name="Deshayes C."/>
            <person name="Perrodou E."/>
            <person name="Gallien S."/>
            <person name="Euphrasie D."/>
            <person name="Schaeffer C."/>
            <person name="Van-Dorsselaer A."/>
            <person name="Poch O."/>
            <person name="Lecompte O."/>
            <person name="Reyrat J.M."/>
        </authorList>
    </citation>
    <scope>NUCLEOTIDE SEQUENCE [LARGE SCALE GENOMIC DNA]</scope>
    <source>
        <strain evidence="3">ATCC 700084 / mc(2)155</strain>
    </source>
</reference>
<keyword evidence="1" id="KW-0472">Membrane</keyword>
<feature type="transmembrane region" description="Helical" evidence="1">
    <location>
        <begin position="223"/>
        <end position="249"/>
    </location>
</feature>
<name>I7FNA7_MYCS2</name>
<keyword evidence="1" id="KW-0812">Transmembrane</keyword>
<organism evidence="2 3">
    <name type="scientific">Mycolicibacterium smegmatis (strain ATCC 700084 / mc(2)155)</name>
    <name type="common">Mycobacterium smegmatis</name>
    <dbReference type="NCBI Taxonomy" id="246196"/>
    <lineage>
        <taxon>Bacteria</taxon>
        <taxon>Bacillati</taxon>
        <taxon>Actinomycetota</taxon>
        <taxon>Actinomycetes</taxon>
        <taxon>Mycobacteriales</taxon>
        <taxon>Mycobacteriaceae</taxon>
        <taxon>Mycolicibacterium</taxon>
    </lineage>
</organism>
<feature type="transmembrane region" description="Helical" evidence="1">
    <location>
        <begin position="151"/>
        <end position="169"/>
    </location>
</feature>
<dbReference type="Proteomes" id="UP000006158">
    <property type="component" value="Chromosome"/>
</dbReference>
<dbReference type="PATRIC" id="fig|246196.56.peg.6482"/>
<feature type="transmembrane region" description="Helical" evidence="1">
    <location>
        <begin position="261"/>
        <end position="283"/>
    </location>
</feature>
<feature type="transmembrane region" description="Helical" evidence="1">
    <location>
        <begin position="295"/>
        <end position="313"/>
    </location>
</feature>
<keyword evidence="1" id="KW-1133">Transmembrane helix</keyword>
<accession>I7FNA7</accession>
<evidence type="ECO:0008006" key="4">
    <source>
        <dbReference type="Google" id="ProtNLM"/>
    </source>
</evidence>
<sequence>MPFLHRPVRSCLSTRHLFTDFTQFHASVCLARTLPCRAENTGSNRKLAGKYRSSGQCVIHFRTLWADLSHLNRTMSEVSVQILEQAQDLPTAGNIKAQWVSLWTGPAVGLVLLAAFVAFPGFRPPMPPDLPADQVAAFYAENTAWMRFSQVTFNLCGILVLPFFMVIAVQMKRMANQTHIFAYCYLTAVVSGATTFALSNILFLVAAFRPGRNPELVMLLNDLAWIVFIAPIGMVVSQFVMLALAVYFDTKGHGEPILPRWVGHFSLATAVVMIPAAGAAVFHSGPLAWDGFLSFWMRNGAFAVFVVVMFFVLRRAVIRQAVAEGVVAG</sequence>
<dbReference type="EMBL" id="CP001663">
    <property type="protein sequence ID" value="AFP42780.1"/>
    <property type="molecule type" value="Genomic_DNA"/>
</dbReference>